<dbReference type="SUPFAM" id="SSF52540">
    <property type="entry name" value="P-loop containing nucleoside triphosphate hydrolases"/>
    <property type="match status" value="1"/>
</dbReference>
<evidence type="ECO:0000256" key="1">
    <source>
        <dbReference type="ARBA" id="ARBA00010171"/>
    </source>
</evidence>
<dbReference type="InterPro" id="IPR043502">
    <property type="entry name" value="DNA/RNA_pol_sf"/>
</dbReference>
<sequence length="630" mass="72089">MVTQGIQDKYTHPHSAETKKAVKMERRGGKVHTSFTQASLETVRANNAGKESHKGKVVPKKDVIEIVRRFNIQVNNLTQFLPQDRVSEFAKLTPVQLLEETEKAVGDPQLPVQHCALVLKSRELKKLEKAVEQNGEMLNCLKTLNSEREKDVERVRQREELLAKVESMKKKLPWLKYDMQKVRYMEAKEQENDAKKKLDEAAKTLNDIREPIEYENGTRLKCNALAYDHVKWDFVDHVLEKKGFSSKWRSWMRGCLSSVSYAILVNGNAKGWVKASRGLRQGDPLSHFLFTIVVDVLSRMLLKTEERSVLEGFRVGRNRVRVTHLQFADDTIFFADSCAEELQTLKNLLLVCGQISGLKASDWPILYLGLPLGGNPTTCGFWDPVIERISKRLAGGKRRTHLSVIPALVAAKTKRLQRDFLWSGVGEGKRDHLVNWDAVCKPRVKGGLGFGKIPLRNRALLGKWLWRFPRESTTLWHQPCHQCPDYLHISLLSLYGILKSPSKLRPLSGLWHTRRKQKQEKAALDAKCKKVSGLMNGNSKRRMELLEKENRLGVQARGKYNEMEELRRQEESRQQRISKAKEDLVAAELELASLPPYEHPKDEIGGCKMPTTFGHLCSFWLWQDGLPILV</sequence>
<evidence type="ECO:0000256" key="2">
    <source>
        <dbReference type="ARBA" id="ARBA00018687"/>
    </source>
</evidence>
<evidence type="ECO:0000256" key="4">
    <source>
        <dbReference type="SAM" id="MobiDB-lite"/>
    </source>
</evidence>
<feature type="compositionally biased region" description="Basic and acidic residues" evidence="4">
    <location>
        <begin position="9"/>
        <end position="28"/>
    </location>
</feature>
<dbReference type="ExpressionAtlas" id="A5AYC5">
    <property type="expression patterns" value="baseline and differential"/>
</dbReference>
<protein>
    <recommendedName>
        <fullName evidence="2">Structural maintenance of chromosomes protein 5</fullName>
    </recommendedName>
</protein>
<dbReference type="Pfam" id="PF00078">
    <property type="entry name" value="RVT_1"/>
    <property type="match status" value="1"/>
</dbReference>
<dbReference type="PANTHER" id="PTHR45916">
    <property type="entry name" value="STRUCTURAL MAINTENANCE OF CHROMOSOMES PROTEIN 5"/>
    <property type="match status" value="1"/>
</dbReference>
<dbReference type="InterPro" id="IPR027417">
    <property type="entry name" value="P-loop_NTPase"/>
</dbReference>
<dbReference type="AlphaFoldDB" id="A5AYC5"/>
<name>A5AYC5_VITVI</name>
<proteinExistence type="inferred from homology"/>
<feature type="region of interest" description="Disordered" evidence="4">
    <location>
        <begin position="1"/>
        <end position="31"/>
    </location>
</feature>
<dbReference type="PANTHER" id="PTHR45916:SF1">
    <property type="entry name" value="STRUCTURAL MAINTENANCE OF CHROMOSOMES PROTEIN 5"/>
    <property type="match status" value="1"/>
</dbReference>
<dbReference type="EMBL" id="AM440058">
    <property type="protein sequence ID" value="CAN65045.1"/>
    <property type="molecule type" value="Genomic_DNA"/>
</dbReference>
<comment type="similarity">
    <text evidence="1">Belongs to the SMC family. SMC5 subfamily.</text>
</comment>
<dbReference type="SUPFAM" id="SSF56672">
    <property type="entry name" value="DNA/RNA polymerases"/>
    <property type="match status" value="1"/>
</dbReference>
<dbReference type="Gene3D" id="3.40.50.300">
    <property type="entry name" value="P-loop containing nucleotide triphosphate hydrolases"/>
    <property type="match status" value="1"/>
</dbReference>
<evidence type="ECO:0000259" key="5">
    <source>
        <dbReference type="Pfam" id="PF00078"/>
    </source>
</evidence>
<gene>
    <name evidence="6" type="ORF">VITISV_023495</name>
</gene>
<organism evidence="6">
    <name type="scientific">Vitis vinifera</name>
    <name type="common">Grape</name>
    <dbReference type="NCBI Taxonomy" id="29760"/>
    <lineage>
        <taxon>Eukaryota</taxon>
        <taxon>Viridiplantae</taxon>
        <taxon>Streptophyta</taxon>
        <taxon>Embryophyta</taxon>
        <taxon>Tracheophyta</taxon>
        <taxon>Spermatophyta</taxon>
        <taxon>Magnoliopsida</taxon>
        <taxon>eudicotyledons</taxon>
        <taxon>Gunneridae</taxon>
        <taxon>Pentapetalae</taxon>
        <taxon>rosids</taxon>
        <taxon>Vitales</taxon>
        <taxon>Vitaceae</taxon>
        <taxon>Viteae</taxon>
        <taxon>Vitis</taxon>
    </lineage>
</organism>
<feature type="domain" description="Reverse transcriptase" evidence="5">
    <location>
        <begin position="226"/>
        <end position="361"/>
    </location>
</feature>
<dbReference type="InterPro" id="IPR000477">
    <property type="entry name" value="RT_dom"/>
</dbReference>
<reference evidence="6" key="1">
    <citation type="journal article" date="2007" name="PLoS ONE">
        <title>The first genome sequence of an elite grapevine cultivar (Pinot noir Vitis vinifera L.): coping with a highly heterozygous genome.</title>
        <authorList>
            <person name="Velasco R."/>
            <person name="Zharkikh A."/>
            <person name="Troggio M."/>
            <person name="Cartwright D.A."/>
            <person name="Cestaro A."/>
            <person name="Pruss D."/>
            <person name="Pindo M."/>
            <person name="FitzGerald L.M."/>
            <person name="Vezzulli S."/>
            <person name="Reid J."/>
            <person name="Malacarne G."/>
            <person name="Iliev D."/>
            <person name="Coppola G."/>
            <person name="Wardell B."/>
            <person name="Micheletti D."/>
            <person name="Macalma T."/>
            <person name="Facci M."/>
            <person name="Mitchell J.T."/>
            <person name="Perazzolli M."/>
            <person name="Eldredge G."/>
            <person name="Gatto P."/>
            <person name="Oyzerski R."/>
            <person name="Moretto M."/>
            <person name="Gutin N."/>
            <person name="Stefanini M."/>
            <person name="Chen Y."/>
            <person name="Segala C."/>
            <person name="Davenport C."/>
            <person name="Dematte L."/>
            <person name="Mraz A."/>
            <person name="Battilana J."/>
            <person name="Stormo K."/>
            <person name="Costa F."/>
            <person name="Tao Q."/>
            <person name="Si-Ammour A."/>
            <person name="Harkins T."/>
            <person name="Lackey A."/>
            <person name="Perbost C."/>
            <person name="Taillon B."/>
            <person name="Stella A."/>
            <person name="Solovyev V."/>
            <person name="Fawcett J.A."/>
            <person name="Sterck L."/>
            <person name="Vandepoele K."/>
            <person name="Grando S.M."/>
            <person name="Toppo S."/>
            <person name="Moser C."/>
            <person name="Lanchbury J."/>
            <person name="Bogden R."/>
            <person name="Skolnick M."/>
            <person name="Sgaramella V."/>
            <person name="Bhatnagar S.K."/>
            <person name="Fontana P."/>
            <person name="Gutin A."/>
            <person name="Van de Peer Y."/>
            <person name="Salamini F."/>
            <person name="Viola R."/>
        </authorList>
    </citation>
    <scope>NUCLEOTIDE SEQUENCE</scope>
</reference>
<evidence type="ECO:0000256" key="3">
    <source>
        <dbReference type="ARBA" id="ARBA00023054"/>
    </source>
</evidence>
<evidence type="ECO:0000313" key="6">
    <source>
        <dbReference type="EMBL" id="CAN65045.1"/>
    </source>
</evidence>
<keyword evidence="3" id="KW-0175">Coiled coil</keyword>
<accession>A5AYC5</accession>